<proteinExistence type="predicted"/>
<dbReference type="KEGG" id="lba:Lebu_2113"/>
<dbReference type="eggNOG" id="COG3755">
    <property type="taxonomic scope" value="Bacteria"/>
</dbReference>
<dbReference type="RefSeq" id="WP_015770307.1">
    <property type="nucleotide sequence ID" value="NC_013192.1"/>
</dbReference>
<reference evidence="2 3" key="1">
    <citation type="journal article" date="2009" name="Stand. Genomic Sci.">
        <title>Complete genome sequence of Leptotrichia buccalis type strain (C-1013-b).</title>
        <authorList>
            <person name="Ivanova N."/>
            <person name="Gronow S."/>
            <person name="Lapidus A."/>
            <person name="Copeland A."/>
            <person name="Glavina Del Rio T."/>
            <person name="Nolan M."/>
            <person name="Lucas S."/>
            <person name="Chen F."/>
            <person name="Tice H."/>
            <person name="Cheng J.F."/>
            <person name="Saunders E."/>
            <person name="Bruce D."/>
            <person name="Goodwin L."/>
            <person name="Brettin T."/>
            <person name="Detter J.C."/>
            <person name="Han C."/>
            <person name="Pitluck S."/>
            <person name="Mikhailova N."/>
            <person name="Pati A."/>
            <person name="Mavrommatis K."/>
            <person name="Chen A."/>
            <person name="Palaniappan K."/>
            <person name="Land M."/>
            <person name="Hauser L."/>
            <person name="Chang Y.J."/>
            <person name="Jeffries C.D."/>
            <person name="Chain P."/>
            <person name="Rohde C."/>
            <person name="Goker M."/>
            <person name="Bristow J."/>
            <person name="Eisen J.A."/>
            <person name="Markowitz V."/>
            <person name="Hugenholtz P."/>
            <person name="Kyrpides N.C."/>
            <person name="Klenk H.P."/>
        </authorList>
    </citation>
    <scope>NUCLEOTIDE SEQUENCE [LARGE SCALE GENOMIC DNA]</scope>
    <source>
        <strain evidence="3">ATCC 14201 / DSM 1135 / JCM 12969 / NCTC 10249 / C-1013-b</strain>
    </source>
</reference>
<evidence type="ECO:0000313" key="3">
    <source>
        <dbReference type="Proteomes" id="UP000001910"/>
    </source>
</evidence>
<gene>
    <name evidence="2" type="ordered locus">Lebu_2113</name>
</gene>
<protein>
    <recommendedName>
        <fullName evidence="1">Lysozyme inhibitor LprI-like N-terminal domain-containing protein</fullName>
    </recommendedName>
</protein>
<keyword evidence="3" id="KW-1185">Reference proteome</keyword>
<dbReference type="HOGENOM" id="CLU_1376671_0_0_0"/>
<feature type="domain" description="Lysozyme inhibitor LprI-like N-terminal" evidence="1">
    <location>
        <begin position="100"/>
        <end position="188"/>
    </location>
</feature>
<dbReference type="PANTHER" id="PTHR39176:SF1">
    <property type="entry name" value="PERIPLASMIC PROTEIN"/>
    <property type="match status" value="1"/>
</dbReference>
<dbReference type="EMBL" id="CP001685">
    <property type="protein sequence ID" value="ACV39972.1"/>
    <property type="molecule type" value="Genomic_DNA"/>
</dbReference>
<dbReference type="InterPro" id="IPR009739">
    <property type="entry name" value="LprI-like_N"/>
</dbReference>
<dbReference type="AlphaFoldDB" id="C7ND94"/>
<organism evidence="2 3">
    <name type="scientific">Leptotrichia buccalis (strain ATCC 14201 / DSM 1135 / JCM 12969 / NCTC 10249 / C-1013-b)</name>
    <dbReference type="NCBI Taxonomy" id="523794"/>
    <lineage>
        <taxon>Bacteria</taxon>
        <taxon>Fusobacteriati</taxon>
        <taxon>Fusobacteriota</taxon>
        <taxon>Fusobacteriia</taxon>
        <taxon>Fusobacteriales</taxon>
        <taxon>Leptotrichiaceae</taxon>
        <taxon>Leptotrichia</taxon>
    </lineage>
</organism>
<accession>C7ND94</accession>
<evidence type="ECO:0000259" key="1">
    <source>
        <dbReference type="Pfam" id="PF07007"/>
    </source>
</evidence>
<dbReference type="Gene3D" id="1.20.1270.180">
    <property type="match status" value="1"/>
</dbReference>
<dbReference type="Proteomes" id="UP000001910">
    <property type="component" value="Chromosome"/>
</dbReference>
<dbReference type="STRING" id="523794.Lebu_2113"/>
<dbReference type="Pfam" id="PF07007">
    <property type="entry name" value="LprI"/>
    <property type="match status" value="1"/>
</dbReference>
<dbReference type="OrthoDB" id="8538052at2"/>
<dbReference type="PANTHER" id="PTHR39176">
    <property type="entry name" value="PERIPLASMIC PROTEIN-RELATED"/>
    <property type="match status" value="1"/>
</dbReference>
<evidence type="ECO:0000313" key="2">
    <source>
        <dbReference type="EMBL" id="ACV39972.1"/>
    </source>
</evidence>
<sequence length="198" mass="22597">MNKKSILILACVAIFAFFLGGAFLVYSSYIKTQELQAKVKLEQEKTKQEMIKSQNEQQQMAQVTTSLETSTPVAAKKRTNYEAELMDRMSSVPENNMTNAGEVFEAWDKELNKIYKLIISELPESQKIKLRNEERAWLKRKDKEMDKAAEEMAMGRDENGELVGCGTGCGHASRAMNIEMTKERTIELARMYDKLHAN</sequence>
<name>C7ND94_LEPBD</name>